<keyword evidence="1" id="KW-0378">Hydrolase</keyword>
<evidence type="ECO:0000313" key="4">
    <source>
        <dbReference type="Proteomes" id="UP000240883"/>
    </source>
</evidence>
<evidence type="ECO:0000313" key="3">
    <source>
        <dbReference type="EMBL" id="PSN69191.1"/>
    </source>
</evidence>
<keyword evidence="4" id="KW-1185">Reference proteome</keyword>
<dbReference type="EMBL" id="KZ678133">
    <property type="protein sequence ID" value="PSN69191.1"/>
    <property type="molecule type" value="Genomic_DNA"/>
</dbReference>
<dbReference type="Gene3D" id="3.90.79.10">
    <property type="entry name" value="Nucleoside Triphosphate Pyrophosphohydrolase"/>
    <property type="match status" value="1"/>
</dbReference>
<evidence type="ECO:0000259" key="2">
    <source>
        <dbReference type="PROSITE" id="PS51462"/>
    </source>
</evidence>
<dbReference type="OrthoDB" id="447842at2759"/>
<dbReference type="GO" id="GO:0035539">
    <property type="term" value="F:8-oxo-7,8-dihydrodeoxyguanosine triphosphate pyrophosphatase activity"/>
    <property type="evidence" value="ECO:0007669"/>
    <property type="project" value="TreeGrafter"/>
</dbReference>
<dbReference type="PANTHER" id="PTHR16099">
    <property type="entry name" value="8-OXO-DGTP DIPHOSPHATES NUDT15"/>
    <property type="match status" value="1"/>
</dbReference>
<dbReference type="PROSITE" id="PS51462">
    <property type="entry name" value="NUDIX"/>
    <property type="match status" value="1"/>
</dbReference>
<dbReference type="PANTHER" id="PTHR16099:SF5">
    <property type="entry name" value="NUCLEOTIDE TRIPHOSPHATE DIPHOSPHATASE NUDT15"/>
    <property type="match status" value="1"/>
</dbReference>
<dbReference type="PROSITE" id="PS00893">
    <property type="entry name" value="NUDIX_BOX"/>
    <property type="match status" value="1"/>
</dbReference>
<dbReference type="Pfam" id="PF00293">
    <property type="entry name" value="NUDIX"/>
    <property type="match status" value="1"/>
</dbReference>
<gene>
    <name evidence="3" type="ORF">BS50DRAFT_489281</name>
</gene>
<organism evidence="3 4">
    <name type="scientific">Corynespora cassiicola Philippines</name>
    <dbReference type="NCBI Taxonomy" id="1448308"/>
    <lineage>
        <taxon>Eukaryota</taxon>
        <taxon>Fungi</taxon>
        <taxon>Dikarya</taxon>
        <taxon>Ascomycota</taxon>
        <taxon>Pezizomycotina</taxon>
        <taxon>Dothideomycetes</taxon>
        <taxon>Pleosporomycetidae</taxon>
        <taxon>Pleosporales</taxon>
        <taxon>Corynesporascaceae</taxon>
        <taxon>Corynespora</taxon>
    </lineage>
</organism>
<dbReference type="Proteomes" id="UP000240883">
    <property type="component" value="Unassembled WGS sequence"/>
</dbReference>
<sequence>MPEALGKPRPKVGVAAVIHDKCGKIILGKRKGSHGAGEMACPGGHIEHGESFADCAEREVLEETGLKVGDVKFITATNDIMGEGKHYITIFVECVIVGEDKEPELMEPDKCEGWAWVNWSQMWAWSKKQAETEGRGKAGEQGEEVKMFMPLVNLYRQYPHLEAYLST</sequence>
<dbReference type="SUPFAM" id="SSF55811">
    <property type="entry name" value="Nudix"/>
    <property type="match status" value="1"/>
</dbReference>
<protein>
    <recommendedName>
        <fullName evidence="2">Nudix hydrolase domain-containing protein</fullName>
    </recommendedName>
</protein>
<dbReference type="STRING" id="1448308.A0A2T2NUS2"/>
<dbReference type="AlphaFoldDB" id="A0A2T2NUS2"/>
<evidence type="ECO:0000256" key="1">
    <source>
        <dbReference type="ARBA" id="ARBA00022801"/>
    </source>
</evidence>
<proteinExistence type="predicted"/>
<dbReference type="GO" id="GO:0005829">
    <property type="term" value="C:cytosol"/>
    <property type="evidence" value="ECO:0007669"/>
    <property type="project" value="TreeGrafter"/>
</dbReference>
<dbReference type="GO" id="GO:0006203">
    <property type="term" value="P:dGTP catabolic process"/>
    <property type="evidence" value="ECO:0007669"/>
    <property type="project" value="TreeGrafter"/>
</dbReference>
<feature type="domain" description="Nudix hydrolase" evidence="2">
    <location>
        <begin position="8"/>
        <end position="144"/>
    </location>
</feature>
<name>A0A2T2NUS2_CORCC</name>
<dbReference type="InterPro" id="IPR020084">
    <property type="entry name" value="NUDIX_hydrolase_CS"/>
</dbReference>
<reference evidence="3 4" key="1">
    <citation type="journal article" date="2018" name="Front. Microbiol.">
        <title>Genome-Wide Analysis of Corynespora cassiicola Leaf Fall Disease Putative Effectors.</title>
        <authorList>
            <person name="Lopez D."/>
            <person name="Ribeiro S."/>
            <person name="Label P."/>
            <person name="Fumanal B."/>
            <person name="Venisse J.S."/>
            <person name="Kohler A."/>
            <person name="de Oliveira R.R."/>
            <person name="Labutti K."/>
            <person name="Lipzen A."/>
            <person name="Lail K."/>
            <person name="Bauer D."/>
            <person name="Ohm R.A."/>
            <person name="Barry K.W."/>
            <person name="Spatafora J."/>
            <person name="Grigoriev I.V."/>
            <person name="Martin F.M."/>
            <person name="Pujade-Renaud V."/>
        </authorList>
    </citation>
    <scope>NUCLEOTIDE SEQUENCE [LARGE SCALE GENOMIC DNA]</scope>
    <source>
        <strain evidence="3 4">Philippines</strain>
    </source>
</reference>
<dbReference type="FunFam" id="3.90.79.10:FF:000060">
    <property type="entry name" value="Nudix hydrolase 1"/>
    <property type="match status" value="1"/>
</dbReference>
<dbReference type="CDD" id="cd04678">
    <property type="entry name" value="NUDIX_MTH2_Nudt15"/>
    <property type="match status" value="1"/>
</dbReference>
<dbReference type="InterPro" id="IPR015797">
    <property type="entry name" value="NUDIX_hydrolase-like_dom_sf"/>
</dbReference>
<dbReference type="InterPro" id="IPR000086">
    <property type="entry name" value="NUDIX_hydrolase_dom"/>
</dbReference>
<accession>A0A2T2NUS2</accession>